<evidence type="ECO:0000256" key="1">
    <source>
        <dbReference type="ARBA" id="ARBA00004418"/>
    </source>
</evidence>
<dbReference type="PROSITE" id="PS00194">
    <property type="entry name" value="THIOREDOXIN_1"/>
    <property type="match status" value="1"/>
</dbReference>
<feature type="signal peptide" evidence="9">
    <location>
        <begin position="1"/>
        <end position="24"/>
    </location>
</feature>
<dbReference type="InterPro" id="IPR013766">
    <property type="entry name" value="Thioredoxin_domain"/>
</dbReference>
<dbReference type="KEGG" id="lcic:INQ41_11690"/>
<keyword evidence="6" id="KW-1015">Disulfide bond</keyword>
<dbReference type="InterPro" id="IPR001853">
    <property type="entry name" value="DSBA-like_thioredoxin_dom"/>
</dbReference>
<evidence type="ECO:0000313" key="11">
    <source>
        <dbReference type="EMBL" id="QOW19276.1"/>
    </source>
</evidence>
<evidence type="ECO:0000313" key="12">
    <source>
        <dbReference type="Proteomes" id="UP000594059"/>
    </source>
</evidence>
<reference evidence="11 12" key="1">
    <citation type="submission" date="2020-10" db="EMBL/GenBank/DDBJ databases">
        <title>complete genome sequencing of Lysobacter sp. H21R20.</title>
        <authorList>
            <person name="Bae J.-W."/>
            <person name="Lee S.-Y."/>
        </authorList>
    </citation>
    <scope>NUCLEOTIDE SEQUENCE [LARGE SCALE GENOMIC DNA]</scope>
    <source>
        <strain evidence="11 12">H21R20</strain>
    </source>
</reference>
<evidence type="ECO:0000259" key="10">
    <source>
        <dbReference type="PROSITE" id="PS51352"/>
    </source>
</evidence>
<dbReference type="InterPro" id="IPR017937">
    <property type="entry name" value="Thioredoxin_CS"/>
</dbReference>
<dbReference type="GO" id="GO:0015036">
    <property type="term" value="F:disulfide oxidoreductase activity"/>
    <property type="evidence" value="ECO:0007669"/>
    <property type="project" value="UniProtKB-ARBA"/>
</dbReference>
<feature type="region of interest" description="Disordered" evidence="8">
    <location>
        <begin position="23"/>
        <end position="92"/>
    </location>
</feature>
<gene>
    <name evidence="11" type="ORF">INQ41_11690</name>
</gene>
<dbReference type="EMBL" id="CP063656">
    <property type="protein sequence ID" value="QOW19276.1"/>
    <property type="molecule type" value="Genomic_DNA"/>
</dbReference>
<feature type="compositionally biased region" description="Low complexity" evidence="8">
    <location>
        <begin position="23"/>
        <end position="56"/>
    </location>
</feature>
<keyword evidence="4 9" id="KW-0732">Signal</keyword>
<dbReference type="GO" id="GO:0042597">
    <property type="term" value="C:periplasmic space"/>
    <property type="evidence" value="ECO:0007669"/>
    <property type="project" value="UniProtKB-SubCell"/>
</dbReference>
<evidence type="ECO:0000256" key="8">
    <source>
        <dbReference type="SAM" id="MobiDB-lite"/>
    </source>
</evidence>
<proteinExistence type="inferred from homology"/>
<dbReference type="PANTHER" id="PTHR35891:SF2">
    <property type="entry name" value="THIOL:DISULFIDE INTERCHANGE PROTEIN DSBA"/>
    <property type="match status" value="1"/>
</dbReference>
<organism evidence="11 12">
    <name type="scientific">Novilysobacter ciconiae</name>
    <dbReference type="NCBI Taxonomy" id="2781022"/>
    <lineage>
        <taxon>Bacteria</taxon>
        <taxon>Pseudomonadati</taxon>
        <taxon>Pseudomonadota</taxon>
        <taxon>Gammaproteobacteria</taxon>
        <taxon>Lysobacterales</taxon>
        <taxon>Lysobacteraceae</taxon>
        <taxon>Novilysobacter</taxon>
    </lineage>
</organism>
<dbReference type="Pfam" id="PF01323">
    <property type="entry name" value="DSBA"/>
    <property type="match status" value="1"/>
</dbReference>
<evidence type="ECO:0000256" key="7">
    <source>
        <dbReference type="ARBA" id="ARBA00023284"/>
    </source>
</evidence>
<dbReference type="PROSITE" id="PS51352">
    <property type="entry name" value="THIOREDOXIN_2"/>
    <property type="match status" value="1"/>
</dbReference>
<keyword evidence="7" id="KW-0676">Redox-active center</keyword>
<dbReference type="CDD" id="cd03019">
    <property type="entry name" value="DsbA_DsbA"/>
    <property type="match status" value="1"/>
</dbReference>
<feature type="chain" id="PRO_5032342668" description="Thiol:disulfide interchange protein DsbA" evidence="9">
    <location>
        <begin position="25"/>
        <end position="298"/>
    </location>
</feature>
<evidence type="ECO:0000256" key="2">
    <source>
        <dbReference type="ARBA" id="ARBA00005791"/>
    </source>
</evidence>
<dbReference type="InterPro" id="IPR050824">
    <property type="entry name" value="Thiol_disulfide_DsbA"/>
</dbReference>
<sequence>MSLLPRFGLTLAALLALSACSSQAPSGANGDAAPASKPAQPAANNASPSTATSAANGGDATATQTAPRNAQAGGSETLVRTPGPIVPPRGPAPVAGVDYVEIPNGQPFQPGTNKIEVVEVFGYTCPACASFEPLVTAWAAKLPEDVQFTPLAAPFGGFWDPFAKAFYAAQSNGLLAQSHDAMFNAVHLERSLAPDAKEDQIAQFYSRFGADPKQFANTMASFGVKAKMSRARKFIQGAGVDSTPNLVVDGKYRITGKSWEQNLEIAEHLIAAERAARSTAGAGGDTAPVDAGAATDQD</sequence>
<evidence type="ECO:0000256" key="9">
    <source>
        <dbReference type="SAM" id="SignalP"/>
    </source>
</evidence>
<feature type="compositionally biased region" description="Polar residues" evidence="8">
    <location>
        <begin position="61"/>
        <end position="74"/>
    </location>
</feature>
<comment type="subcellular location">
    <subcellularLocation>
        <location evidence="1">Periplasm</location>
    </subcellularLocation>
</comment>
<evidence type="ECO:0000256" key="6">
    <source>
        <dbReference type="ARBA" id="ARBA00023157"/>
    </source>
</evidence>
<dbReference type="Proteomes" id="UP000594059">
    <property type="component" value="Chromosome"/>
</dbReference>
<evidence type="ECO:0000256" key="5">
    <source>
        <dbReference type="ARBA" id="ARBA00022764"/>
    </source>
</evidence>
<evidence type="ECO:0000256" key="4">
    <source>
        <dbReference type="ARBA" id="ARBA00022729"/>
    </source>
</evidence>
<dbReference type="InterPro" id="IPR036249">
    <property type="entry name" value="Thioredoxin-like_sf"/>
</dbReference>
<dbReference type="RefSeq" id="WP_193984682.1">
    <property type="nucleotide sequence ID" value="NZ_CP063656.1"/>
</dbReference>
<dbReference type="SUPFAM" id="SSF52833">
    <property type="entry name" value="Thioredoxin-like"/>
    <property type="match status" value="1"/>
</dbReference>
<protein>
    <recommendedName>
        <fullName evidence="3">Thiol:disulfide interchange protein DsbA</fullName>
    </recommendedName>
</protein>
<accession>A0A7S6UFE4</accession>
<keyword evidence="5" id="KW-0574">Periplasm</keyword>
<dbReference type="InterPro" id="IPR023205">
    <property type="entry name" value="DsbA/DsbL"/>
</dbReference>
<comment type="similarity">
    <text evidence="2">Belongs to the thioredoxin family. DsbA subfamily.</text>
</comment>
<dbReference type="PROSITE" id="PS51257">
    <property type="entry name" value="PROKAR_LIPOPROTEIN"/>
    <property type="match status" value="1"/>
</dbReference>
<dbReference type="Gene3D" id="3.40.30.10">
    <property type="entry name" value="Glutaredoxin"/>
    <property type="match status" value="1"/>
</dbReference>
<dbReference type="PANTHER" id="PTHR35891">
    <property type="entry name" value="THIOL:DISULFIDE INTERCHANGE PROTEIN DSBA"/>
    <property type="match status" value="1"/>
</dbReference>
<feature type="region of interest" description="Disordered" evidence="8">
    <location>
        <begin position="278"/>
        <end position="298"/>
    </location>
</feature>
<feature type="domain" description="Thioredoxin" evidence="10">
    <location>
        <begin position="86"/>
        <end position="224"/>
    </location>
</feature>
<evidence type="ECO:0000256" key="3">
    <source>
        <dbReference type="ARBA" id="ARBA00013831"/>
    </source>
</evidence>
<keyword evidence="12" id="KW-1185">Reference proteome</keyword>
<name>A0A7S6UFE4_9GAMM</name>
<dbReference type="AlphaFoldDB" id="A0A7S6UFE4"/>